<dbReference type="Proteomes" id="UP000051861">
    <property type="component" value="Unassembled WGS sequence"/>
</dbReference>
<evidence type="ECO:0000313" key="2">
    <source>
        <dbReference type="Proteomes" id="UP000051861"/>
    </source>
</evidence>
<evidence type="ECO:0008006" key="3">
    <source>
        <dbReference type="Google" id="ProtNLM"/>
    </source>
</evidence>
<protein>
    <recommendedName>
        <fullName evidence="3">HEAT repeat domain-containing protein</fullName>
    </recommendedName>
</protein>
<sequence>MAEMFARAVARNPWPTKWRLPGHRIDTGRPIEGTARRCIVHALTFPRHIDTLICTLPSEKVLQRKNPIQRDYLSFTVYSLKQMVAAGTISADTAWSLFYGEWGKINNVIKINFKNQRKALIRQVRKLIGEDNLPKGLSLQEFEFYARAGRAGLAQYERYGKWAKNIIFDRSTCKDMQKAVKSEYRKALWLEMRIIEGQVGMRGLNDDIGKFILSNTEGTYESIDNRSIKCSIDIYRKEISEQAGSPIDTTIKAEIGHWMFDLLMFMSGWVAELMDRMNIAGYTEAINTAFSNLAGERDLSPEASAFKQGGFYLTSRDRVYGRASGIQKSEDLSESYPTYPEEFPEGGKCFEEPHMVAEYIERLIRKRIVRGVENGQIRSEDAYKVYRKIGVYVALLGLEGKTKEKILEQIESFNLLEMNEYYNFFRKKTISALRESKNYDFSMMTKNARALKNFKKLEKDSVEYWQLMAYELIVKGEWKRVVKLGKAALPALKAALSNGLSSEIMGAAEALGKIGHKEAIPALQEAFAIGIFSEKTKIAQALIRLKAAVKNSDIYKQWCAYYLIGEKKWRKVLKLGKSAIPILEEALGEDMRIRYGVIEVLENIEGKEAISALETALKHLDPFTRWKAVGAFEKKGKAAISILKKAIKEEKDPDVKEAIESALKRIRD</sequence>
<dbReference type="InterPro" id="IPR011989">
    <property type="entry name" value="ARM-like"/>
</dbReference>
<dbReference type="SUPFAM" id="SSF48371">
    <property type="entry name" value="ARM repeat"/>
    <property type="match status" value="1"/>
</dbReference>
<reference evidence="1 2" key="1">
    <citation type="journal article" date="2015" name="Microbiome">
        <title>Genomic resolution of linkages in carbon, nitrogen, and sulfur cycling among widespread estuary sediment bacteria.</title>
        <authorList>
            <person name="Baker B.J."/>
            <person name="Lazar C.S."/>
            <person name="Teske A.P."/>
            <person name="Dick G.J."/>
        </authorList>
    </citation>
    <scope>NUCLEOTIDE SEQUENCE [LARGE SCALE GENOMIC DNA]</scope>
    <source>
        <strain evidence="1">DG_54_3</strain>
    </source>
</reference>
<dbReference type="SMART" id="SM00567">
    <property type="entry name" value="EZ_HEAT"/>
    <property type="match status" value="3"/>
</dbReference>
<name>A0A0S7XV39_UNCSA</name>
<dbReference type="Pfam" id="PF03130">
    <property type="entry name" value="HEAT_PBS"/>
    <property type="match status" value="1"/>
</dbReference>
<accession>A0A0S7XV39</accession>
<evidence type="ECO:0000313" key="1">
    <source>
        <dbReference type="EMBL" id="KPJ66334.1"/>
    </source>
</evidence>
<gene>
    <name evidence="1" type="ORF">AMJ44_08475</name>
</gene>
<proteinExistence type="predicted"/>
<dbReference type="InterPro" id="IPR016024">
    <property type="entry name" value="ARM-type_fold"/>
</dbReference>
<organism evidence="1 2">
    <name type="scientific">candidate division WOR-1 bacterium DG_54_3</name>
    <dbReference type="NCBI Taxonomy" id="1703775"/>
    <lineage>
        <taxon>Bacteria</taxon>
        <taxon>Bacillati</taxon>
        <taxon>Saganbacteria</taxon>
    </lineage>
</organism>
<comment type="caution">
    <text evidence="1">The sequence shown here is derived from an EMBL/GenBank/DDBJ whole genome shotgun (WGS) entry which is preliminary data.</text>
</comment>
<dbReference type="EMBL" id="LIZX01000083">
    <property type="protein sequence ID" value="KPJ66334.1"/>
    <property type="molecule type" value="Genomic_DNA"/>
</dbReference>
<dbReference type="Pfam" id="PF13646">
    <property type="entry name" value="HEAT_2"/>
    <property type="match status" value="1"/>
</dbReference>
<dbReference type="Gene3D" id="1.25.10.10">
    <property type="entry name" value="Leucine-rich Repeat Variant"/>
    <property type="match status" value="1"/>
</dbReference>
<dbReference type="AlphaFoldDB" id="A0A0S7XV39"/>
<dbReference type="InterPro" id="IPR004155">
    <property type="entry name" value="PBS_lyase_HEAT"/>
</dbReference>